<reference evidence="1" key="2">
    <citation type="journal article" date="2015" name="Data Brief">
        <title>Shoot transcriptome of the giant reed, Arundo donax.</title>
        <authorList>
            <person name="Barrero R.A."/>
            <person name="Guerrero F.D."/>
            <person name="Moolhuijzen P."/>
            <person name="Goolsby J.A."/>
            <person name="Tidwell J."/>
            <person name="Bellgard S.E."/>
            <person name="Bellgard M.I."/>
        </authorList>
    </citation>
    <scope>NUCLEOTIDE SEQUENCE</scope>
    <source>
        <tissue evidence="1">Shoot tissue taken approximately 20 cm above the soil surface</tissue>
    </source>
</reference>
<dbReference type="EMBL" id="GBRH01256164">
    <property type="protein sequence ID" value="JAD41731.1"/>
    <property type="molecule type" value="Transcribed_RNA"/>
</dbReference>
<proteinExistence type="predicted"/>
<organism evidence="1">
    <name type="scientific">Arundo donax</name>
    <name type="common">Giant reed</name>
    <name type="synonym">Donax arundinaceus</name>
    <dbReference type="NCBI Taxonomy" id="35708"/>
    <lineage>
        <taxon>Eukaryota</taxon>
        <taxon>Viridiplantae</taxon>
        <taxon>Streptophyta</taxon>
        <taxon>Embryophyta</taxon>
        <taxon>Tracheophyta</taxon>
        <taxon>Spermatophyta</taxon>
        <taxon>Magnoliopsida</taxon>
        <taxon>Liliopsida</taxon>
        <taxon>Poales</taxon>
        <taxon>Poaceae</taxon>
        <taxon>PACMAD clade</taxon>
        <taxon>Arundinoideae</taxon>
        <taxon>Arundineae</taxon>
        <taxon>Arundo</taxon>
    </lineage>
</organism>
<dbReference type="AlphaFoldDB" id="A0A0A8ZSF9"/>
<evidence type="ECO:0000313" key="1">
    <source>
        <dbReference type="EMBL" id="JAD41731.1"/>
    </source>
</evidence>
<protein>
    <submittedName>
        <fullName evidence="1">Uncharacterized protein</fullName>
    </submittedName>
</protein>
<sequence length="26" mass="3022">MCCRLMEKGKHTKFSIAAGEVFQHIR</sequence>
<name>A0A0A8ZSF9_ARUDO</name>
<reference evidence="1" key="1">
    <citation type="submission" date="2014-09" db="EMBL/GenBank/DDBJ databases">
        <authorList>
            <person name="Magalhaes I.L.F."/>
            <person name="Oliveira U."/>
            <person name="Santos F.R."/>
            <person name="Vidigal T.H.D.A."/>
            <person name="Brescovit A.D."/>
            <person name="Santos A.J."/>
        </authorList>
    </citation>
    <scope>NUCLEOTIDE SEQUENCE</scope>
    <source>
        <tissue evidence="1">Shoot tissue taken approximately 20 cm above the soil surface</tissue>
    </source>
</reference>
<accession>A0A0A8ZSF9</accession>